<protein>
    <submittedName>
        <fullName evidence="2">Uncharacterized protein</fullName>
    </submittedName>
</protein>
<evidence type="ECO:0000313" key="2">
    <source>
        <dbReference type="WBParaSite" id="JU765_v2.g16209.t1"/>
    </source>
</evidence>
<dbReference type="WBParaSite" id="JU765_v2.g16209.t1">
    <property type="protein sequence ID" value="JU765_v2.g16209.t1"/>
    <property type="gene ID" value="JU765_v2.g16209"/>
</dbReference>
<proteinExistence type="predicted"/>
<evidence type="ECO:0000313" key="1">
    <source>
        <dbReference type="Proteomes" id="UP000887576"/>
    </source>
</evidence>
<accession>A0AC34QG88</accession>
<sequence length="201" mass="22071">MFAVIFYCLLPLLLYCEDGSFNITTPGPHVIAVKSSGFEINICANEKQTSKFCYGGKPTGDQGVNCGPNYCGIVTSTTETGGRMIQYGGASAVMETSCVKVKIQENKQTISGMNKAGTCTWDREKDGRLVIWTQFDTSSPIEVRYGKWHADEEKIQQNSMVLWIVIPVVAGGVLLVAAIIFGVCMYKKGKCNKEDVDREIK</sequence>
<reference evidence="2" key="1">
    <citation type="submission" date="2022-11" db="UniProtKB">
        <authorList>
            <consortium name="WormBaseParasite"/>
        </authorList>
    </citation>
    <scope>IDENTIFICATION</scope>
</reference>
<name>A0AC34QG88_9BILA</name>
<organism evidence="1 2">
    <name type="scientific">Panagrolaimus sp. JU765</name>
    <dbReference type="NCBI Taxonomy" id="591449"/>
    <lineage>
        <taxon>Eukaryota</taxon>
        <taxon>Metazoa</taxon>
        <taxon>Ecdysozoa</taxon>
        <taxon>Nematoda</taxon>
        <taxon>Chromadorea</taxon>
        <taxon>Rhabditida</taxon>
        <taxon>Tylenchina</taxon>
        <taxon>Panagrolaimomorpha</taxon>
        <taxon>Panagrolaimoidea</taxon>
        <taxon>Panagrolaimidae</taxon>
        <taxon>Panagrolaimus</taxon>
    </lineage>
</organism>
<dbReference type="Proteomes" id="UP000887576">
    <property type="component" value="Unplaced"/>
</dbReference>